<dbReference type="SUPFAM" id="SSF48726">
    <property type="entry name" value="Immunoglobulin"/>
    <property type="match status" value="1"/>
</dbReference>
<feature type="transmembrane region" description="Helical" evidence="1">
    <location>
        <begin position="185"/>
        <end position="209"/>
    </location>
</feature>
<dbReference type="InterPro" id="IPR013106">
    <property type="entry name" value="Ig_V-set"/>
</dbReference>
<dbReference type="InterPro" id="IPR013783">
    <property type="entry name" value="Ig-like_fold"/>
</dbReference>
<dbReference type="InterPro" id="IPR042948">
    <property type="entry name" value="TIGIT"/>
</dbReference>
<keyword evidence="1" id="KW-0472">Membrane</keyword>
<accession>A0ABQ9U415</accession>
<dbReference type="InterPro" id="IPR003599">
    <property type="entry name" value="Ig_sub"/>
</dbReference>
<dbReference type="PANTHER" id="PTHR47734">
    <property type="entry name" value="T-CELL IMMUNORECEPTOR WITH IG AND ITIM DOMAINS PROTEIN, TIGIT"/>
    <property type="match status" value="1"/>
</dbReference>
<keyword evidence="1" id="KW-1133">Transmembrane helix</keyword>
<dbReference type="PROSITE" id="PS50835">
    <property type="entry name" value="IG_LIKE"/>
    <property type="match status" value="1"/>
</dbReference>
<dbReference type="InterPro" id="IPR036179">
    <property type="entry name" value="Ig-like_dom_sf"/>
</dbReference>
<dbReference type="Pfam" id="PF07686">
    <property type="entry name" value="V-set"/>
    <property type="match status" value="1"/>
</dbReference>
<organism evidence="3 4">
    <name type="scientific">Saguinus oedipus</name>
    <name type="common">Cotton-top tamarin</name>
    <name type="synonym">Oedipomidas oedipus</name>
    <dbReference type="NCBI Taxonomy" id="9490"/>
    <lineage>
        <taxon>Eukaryota</taxon>
        <taxon>Metazoa</taxon>
        <taxon>Chordata</taxon>
        <taxon>Craniata</taxon>
        <taxon>Vertebrata</taxon>
        <taxon>Euteleostomi</taxon>
        <taxon>Mammalia</taxon>
        <taxon>Eutheria</taxon>
        <taxon>Euarchontoglires</taxon>
        <taxon>Primates</taxon>
        <taxon>Haplorrhini</taxon>
        <taxon>Platyrrhini</taxon>
        <taxon>Cebidae</taxon>
        <taxon>Callitrichinae</taxon>
        <taxon>Saguinus</taxon>
    </lineage>
</organism>
<name>A0ABQ9U415_SAGOE</name>
<gene>
    <name evidence="3" type="ORF">P7K49_031096</name>
</gene>
<evidence type="ECO:0000256" key="1">
    <source>
        <dbReference type="SAM" id="Phobius"/>
    </source>
</evidence>
<dbReference type="InterPro" id="IPR007110">
    <property type="entry name" value="Ig-like_dom"/>
</dbReference>
<comment type="caution">
    <text evidence="3">The sequence shown here is derived from an EMBL/GenBank/DDBJ whole genome shotgun (WGS) entry which is preliminary data.</text>
</comment>
<reference evidence="3 4" key="1">
    <citation type="submission" date="2023-05" db="EMBL/GenBank/DDBJ databases">
        <title>B98-5 Cell Line De Novo Hybrid Assembly: An Optical Mapping Approach.</title>
        <authorList>
            <person name="Kananen K."/>
            <person name="Auerbach J.A."/>
            <person name="Kautto E."/>
            <person name="Blachly J.S."/>
        </authorList>
    </citation>
    <scope>NUCLEOTIDE SEQUENCE [LARGE SCALE GENOMIC DNA]</scope>
    <source>
        <strain evidence="3">B95-8</strain>
        <tissue evidence="3">Cell line</tissue>
    </source>
</reference>
<dbReference type="SMART" id="SM00409">
    <property type="entry name" value="IG"/>
    <property type="match status" value="1"/>
</dbReference>
<protein>
    <recommendedName>
        <fullName evidence="2">Ig-like domain-containing protein</fullName>
    </recommendedName>
</protein>
<evidence type="ECO:0000259" key="2">
    <source>
        <dbReference type="PROSITE" id="PS50835"/>
    </source>
</evidence>
<proteinExistence type="predicted"/>
<keyword evidence="1" id="KW-0812">Transmembrane</keyword>
<evidence type="ECO:0000313" key="3">
    <source>
        <dbReference type="EMBL" id="KAK2091812.1"/>
    </source>
</evidence>
<keyword evidence="4" id="KW-1185">Reference proteome</keyword>
<evidence type="ECO:0000313" key="4">
    <source>
        <dbReference type="Proteomes" id="UP001266305"/>
    </source>
</evidence>
<dbReference type="Gene3D" id="2.60.40.10">
    <property type="entry name" value="Immunoglobulins"/>
    <property type="match status" value="1"/>
</dbReference>
<feature type="domain" description="Ig-like" evidence="2">
    <location>
        <begin position="16"/>
        <end position="100"/>
    </location>
</feature>
<dbReference type="Proteomes" id="UP001266305">
    <property type="component" value="Unassembled WGS sequence"/>
</dbReference>
<dbReference type="EMBL" id="JASSZA010000016">
    <property type="protein sequence ID" value="KAK2091812.1"/>
    <property type="molecule type" value="Genomic_DNA"/>
</dbReference>
<feature type="transmembrane region" description="Helical" evidence="1">
    <location>
        <begin position="215"/>
        <end position="233"/>
    </location>
</feature>
<dbReference type="PANTHER" id="PTHR47734:SF1">
    <property type="entry name" value="T-CELL IMMUNORECEPTOR WITH IG AND ITIM DOMAINS"/>
    <property type="match status" value="1"/>
</dbReference>
<sequence>MEMGWGLLGGEEGMMTGAIVTTGNISAEKSGSVILQCHLSSTMAQVTQVNWKQQDQLLAICDADLGWHIFPDFRDRVAPGPGLGLTLHSLNMNDTGEYFCIYHTYPDGTYTGRIFLEVRESSGIPAGGSHSGTAIPQHEPGEMKVQISSLWLLDPWGERSEDALLETPAQPPHKALAEHSARFQILLLGATAATLVVICTAVIGVVVLARKLESSLLLPCTWAIVASLLPLLAQNFAKAKKSLRTHSVESGLQRLSAGQEERSLSAPSSPGSCVQAEAAPVGLCGEQGGDGCAELHDYFNVLSYRSLGSFFTETG</sequence>